<dbReference type="GO" id="GO:0016594">
    <property type="term" value="F:glycine binding"/>
    <property type="evidence" value="ECO:0007669"/>
    <property type="project" value="TreeGrafter"/>
</dbReference>
<sequence>AVAADLLALTLLTPPGEFGADVAIGSAQRFGVPLGFGGPHAAYFSTRDAFKRDMPGRLVGVSVDRHGKQALRLAMQTREQHIRREKA</sequence>
<evidence type="ECO:0000256" key="1">
    <source>
        <dbReference type="ARBA" id="ARBA00003788"/>
    </source>
</evidence>
<proteinExistence type="predicted"/>
<dbReference type="PANTHER" id="PTHR11773:SF1">
    <property type="entry name" value="GLYCINE DEHYDROGENASE (DECARBOXYLATING), MITOCHONDRIAL"/>
    <property type="match status" value="1"/>
</dbReference>
<dbReference type="InterPro" id="IPR049315">
    <property type="entry name" value="GDC-P_N"/>
</dbReference>
<comment type="caution">
    <text evidence="4">The sequence shown here is derived from an EMBL/GenBank/DDBJ whole genome shotgun (WGS) entry which is preliminary data.</text>
</comment>
<feature type="non-terminal residue" evidence="4">
    <location>
        <position position="1"/>
    </location>
</feature>
<feature type="domain" description="Glycine cleavage system P-protein N-terminal" evidence="3">
    <location>
        <begin position="2"/>
        <end position="87"/>
    </location>
</feature>
<dbReference type="InterPro" id="IPR015424">
    <property type="entry name" value="PyrdxlP-dep_Trfase"/>
</dbReference>
<dbReference type="EMBL" id="RBNL01000722">
    <property type="protein sequence ID" value="RML98017.1"/>
    <property type="molecule type" value="Genomic_DNA"/>
</dbReference>
<protein>
    <submittedName>
        <fullName evidence="4">Glycine dehydrogenase</fullName>
    </submittedName>
</protein>
<dbReference type="PANTHER" id="PTHR11773">
    <property type="entry name" value="GLYCINE DEHYDROGENASE, DECARBOXYLATING"/>
    <property type="match status" value="1"/>
</dbReference>
<keyword evidence="2" id="KW-0560">Oxidoreductase</keyword>
<dbReference type="InterPro" id="IPR020581">
    <property type="entry name" value="GDC_P"/>
</dbReference>
<dbReference type="AlphaFoldDB" id="A0A3M3AC18"/>
<dbReference type="GO" id="GO:0005960">
    <property type="term" value="C:glycine cleavage complex"/>
    <property type="evidence" value="ECO:0007669"/>
    <property type="project" value="TreeGrafter"/>
</dbReference>
<dbReference type="Proteomes" id="UP000282378">
    <property type="component" value="Unassembled WGS sequence"/>
</dbReference>
<gene>
    <name evidence="4" type="ORF">APX70_07587</name>
</gene>
<evidence type="ECO:0000256" key="2">
    <source>
        <dbReference type="ARBA" id="ARBA00023002"/>
    </source>
</evidence>
<feature type="non-terminal residue" evidence="4">
    <location>
        <position position="87"/>
    </location>
</feature>
<evidence type="ECO:0000259" key="3">
    <source>
        <dbReference type="Pfam" id="PF02347"/>
    </source>
</evidence>
<dbReference type="Pfam" id="PF02347">
    <property type="entry name" value="GDC-P"/>
    <property type="match status" value="1"/>
</dbReference>
<accession>A0A3M3AC18</accession>
<dbReference type="InterPro" id="IPR015421">
    <property type="entry name" value="PyrdxlP-dep_Trfase_major"/>
</dbReference>
<dbReference type="GO" id="GO:0019464">
    <property type="term" value="P:glycine decarboxylation via glycine cleavage system"/>
    <property type="evidence" value="ECO:0007669"/>
    <property type="project" value="TreeGrafter"/>
</dbReference>
<dbReference type="SUPFAM" id="SSF53383">
    <property type="entry name" value="PLP-dependent transferases"/>
    <property type="match status" value="1"/>
</dbReference>
<evidence type="ECO:0000313" key="5">
    <source>
        <dbReference type="Proteomes" id="UP000282378"/>
    </source>
</evidence>
<comment type="function">
    <text evidence="1">The glycine cleavage system catalyzes the degradation of glycine. The P protein binds the alpha-amino group of glycine through its pyridoxal phosphate cofactor; CO(2) is released and the remaining methylamine moiety is then transferred to the lipoamide cofactor of the H protein.</text>
</comment>
<dbReference type="Gene3D" id="3.40.640.10">
    <property type="entry name" value="Type I PLP-dependent aspartate aminotransferase-like (Major domain)"/>
    <property type="match status" value="1"/>
</dbReference>
<dbReference type="GO" id="GO:0004375">
    <property type="term" value="F:glycine dehydrogenase (decarboxylating) activity"/>
    <property type="evidence" value="ECO:0007669"/>
    <property type="project" value="InterPro"/>
</dbReference>
<organism evidence="4 5">
    <name type="scientific">Pseudomonas syringae pv. maculicola</name>
    <dbReference type="NCBI Taxonomy" id="59511"/>
    <lineage>
        <taxon>Bacteria</taxon>
        <taxon>Pseudomonadati</taxon>
        <taxon>Pseudomonadota</taxon>
        <taxon>Gammaproteobacteria</taxon>
        <taxon>Pseudomonadales</taxon>
        <taxon>Pseudomonadaceae</taxon>
        <taxon>Pseudomonas</taxon>
    </lineage>
</organism>
<dbReference type="GO" id="GO:0005829">
    <property type="term" value="C:cytosol"/>
    <property type="evidence" value="ECO:0007669"/>
    <property type="project" value="TreeGrafter"/>
</dbReference>
<dbReference type="GO" id="GO:0030170">
    <property type="term" value="F:pyridoxal phosphate binding"/>
    <property type="evidence" value="ECO:0007669"/>
    <property type="project" value="TreeGrafter"/>
</dbReference>
<reference evidence="4 5" key="1">
    <citation type="submission" date="2018-08" db="EMBL/GenBank/DDBJ databases">
        <title>Recombination of ecologically and evolutionarily significant loci maintains genetic cohesion in the Pseudomonas syringae species complex.</title>
        <authorList>
            <person name="Dillon M."/>
            <person name="Thakur S."/>
            <person name="Almeida R.N.D."/>
            <person name="Weir B.S."/>
            <person name="Guttman D.S."/>
        </authorList>
    </citation>
    <scope>NUCLEOTIDE SEQUENCE [LARGE SCALE GENOMIC DNA]</scope>
    <source>
        <strain evidence="4 5">88_10</strain>
    </source>
</reference>
<evidence type="ECO:0000313" key="4">
    <source>
        <dbReference type="EMBL" id="RML98017.1"/>
    </source>
</evidence>
<name>A0A3M3AC18_PSEYM</name>